<dbReference type="InterPro" id="IPR009915">
    <property type="entry name" value="NnrU_dom"/>
</dbReference>
<protein>
    <submittedName>
        <fullName evidence="7">NnrU family protein</fullName>
    </submittedName>
</protein>
<dbReference type="Pfam" id="PF07298">
    <property type="entry name" value="NnrU"/>
    <property type="match status" value="1"/>
</dbReference>
<feature type="transmembrane region" description="Helical" evidence="5">
    <location>
        <begin position="38"/>
        <end position="55"/>
    </location>
</feature>
<proteinExistence type="predicted"/>
<dbReference type="AlphaFoldDB" id="A0AAU7JM38"/>
<keyword evidence="3 5" id="KW-1133">Transmembrane helix</keyword>
<comment type="subcellular location">
    <subcellularLocation>
        <location evidence="1">Membrane</location>
        <topology evidence="1">Multi-pass membrane protein</topology>
    </subcellularLocation>
</comment>
<dbReference type="GO" id="GO:0016020">
    <property type="term" value="C:membrane"/>
    <property type="evidence" value="ECO:0007669"/>
    <property type="project" value="UniProtKB-SubCell"/>
</dbReference>
<evidence type="ECO:0000256" key="2">
    <source>
        <dbReference type="ARBA" id="ARBA00022692"/>
    </source>
</evidence>
<evidence type="ECO:0000259" key="6">
    <source>
        <dbReference type="Pfam" id="PF07298"/>
    </source>
</evidence>
<feature type="transmembrane region" description="Helical" evidence="5">
    <location>
        <begin position="76"/>
        <end position="97"/>
    </location>
</feature>
<gene>
    <name evidence="7" type="ORF">ABEG18_11320</name>
</gene>
<dbReference type="RefSeq" id="WP_406858164.1">
    <property type="nucleotide sequence ID" value="NZ_CP157484.1"/>
</dbReference>
<feature type="transmembrane region" description="Helical" evidence="5">
    <location>
        <begin position="177"/>
        <end position="198"/>
    </location>
</feature>
<accession>A0AAU7JM38</accession>
<reference evidence="7" key="1">
    <citation type="submission" date="2024-05" db="EMBL/GenBank/DDBJ databases">
        <authorList>
            <person name="Kim S."/>
            <person name="Heo J."/>
            <person name="Choi H."/>
            <person name="Choi Y."/>
            <person name="Kwon S.-W."/>
            <person name="Kim Y."/>
        </authorList>
    </citation>
    <scope>NUCLEOTIDE SEQUENCE</scope>
    <source>
        <strain evidence="7">KACC 23698</strain>
    </source>
</reference>
<sequence length="205" mass="21907">MLLLILGVAIFLGVHTVTTLRGARRSMMEAIGEGPYKGLYSLASLIGLALIVYGFKSYRDAGYIQVWDPPAGMRHLTILLMWFSIVSLMSGYAPGAIQRRLKHPMLVAVKIWALAHLLANGDLGSLILFGSFLAWAVYDRIAVKRRGEAVSPGGEIAAAHAEPGPKAGAAGGMRNDVITVVAGTAVFVALIFLHPYLIGVPVLSR</sequence>
<evidence type="ECO:0000256" key="3">
    <source>
        <dbReference type="ARBA" id="ARBA00022989"/>
    </source>
</evidence>
<name>A0AAU7JM38_9HYPH</name>
<keyword evidence="2 5" id="KW-0812">Transmembrane</keyword>
<feature type="transmembrane region" description="Helical" evidence="5">
    <location>
        <begin position="117"/>
        <end position="138"/>
    </location>
</feature>
<evidence type="ECO:0000313" key="7">
    <source>
        <dbReference type="EMBL" id="XBO41313.1"/>
    </source>
</evidence>
<evidence type="ECO:0000256" key="1">
    <source>
        <dbReference type="ARBA" id="ARBA00004141"/>
    </source>
</evidence>
<keyword evidence="4 5" id="KW-0472">Membrane</keyword>
<evidence type="ECO:0000256" key="4">
    <source>
        <dbReference type="ARBA" id="ARBA00023136"/>
    </source>
</evidence>
<feature type="domain" description="NnrU" evidence="6">
    <location>
        <begin position="3"/>
        <end position="201"/>
    </location>
</feature>
<dbReference type="EMBL" id="CP157484">
    <property type="protein sequence ID" value="XBO41313.1"/>
    <property type="molecule type" value="Genomic_DNA"/>
</dbReference>
<organism evidence="7">
    <name type="scientific">Alsobacter sp. KACC 23698</name>
    <dbReference type="NCBI Taxonomy" id="3149229"/>
    <lineage>
        <taxon>Bacteria</taxon>
        <taxon>Pseudomonadati</taxon>
        <taxon>Pseudomonadota</taxon>
        <taxon>Alphaproteobacteria</taxon>
        <taxon>Hyphomicrobiales</taxon>
        <taxon>Alsobacteraceae</taxon>
        <taxon>Alsobacter</taxon>
    </lineage>
</organism>
<evidence type="ECO:0000256" key="5">
    <source>
        <dbReference type="SAM" id="Phobius"/>
    </source>
</evidence>